<sequence length="75" mass="8537">MKQGRPAAGSQPQSGKQRRLKTNYLRVNRICTGEPECWTRQDCLHIFQNPQLREQYGKAAWQQLGSLLGYSSLGT</sequence>
<organism evidence="1 2">
    <name type="scientific">Alkanindiges hydrocarboniclasticus</name>
    <dbReference type="NCBI Taxonomy" id="1907941"/>
    <lineage>
        <taxon>Bacteria</taxon>
        <taxon>Pseudomonadati</taxon>
        <taxon>Pseudomonadota</taxon>
        <taxon>Gammaproteobacteria</taxon>
        <taxon>Moraxellales</taxon>
        <taxon>Moraxellaceae</taxon>
        <taxon>Alkanindiges</taxon>
    </lineage>
</organism>
<evidence type="ECO:0000313" key="1">
    <source>
        <dbReference type="EMBL" id="ONG37127.1"/>
    </source>
</evidence>
<proteinExistence type="predicted"/>
<gene>
    <name evidence="1" type="ORF">BKE30_15225</name>
</gene>
<dbReference type="AlphaFoldDB" id="A0A1S8CRG5"/>
<protein>
    <submittedName>
        <fullName evidence="1">Uncharacterized protein</fullName>
    </submittedName>
</protein>
<reference evidence="1 2" key="1">
    <citation type="submission" date="2016-10" db="EMBL/GenBank/DDBJ databases">
        <title>Draft Genome sequence of Alkanindiges sp. strain H1.</title>
        <authorList>
            <person name="Subhash Y."/>
            <person name="Lee S."/>
        </authorList>
    </citation>
    <scope>NUCLEOTIDE SEQUENCE [LARGE SCALE GENOMIC DNA]</scope>
    <source>
        <strain evidence="1 2">H1</strain>
    </source>
</reference>
<dbReference type="STRING" id="1907941.BKE30_15225"/>
<dbReference type="EMBL" id="MLCN01000070">
    <property type="protein sequence ID" value="ONG37127.1"/>
    <property type="molecule type" value="Genomic_DNA"/>
</dbReference>
<evidence type="ECO:0000313" key="2">
    <source>
        <dbReference type="Proteomes" id="UP000192132"/>
    </source>
</evidence>
<dbReference type="Proteomes" id="UP000192132">
    <property type="component" value="Unassembled WGS sequence"/>
</dbReference>
<name>A0A1S8CRG5_9GAMM</name>
<dbReference type="RefSeq" id="WP_076879432.1">
    <property type="nucleotide sequence ID" value="NZ_MLCN01000070.1"/>
</dbReference>
<accession>A0A1S8CRG5</accession>
<keyword evidence="2" id="KW-1185">Reference proteome</keyword>
<comment type="caution">
    <text evidence="1">The sequence shown here is derived from an EMBL/GenBank/DDBJ whole genome shotgun (WGS) entry which is preliminary data.</text>
</comment>